<feature type="domain" description="Transcription factor IIIC subunit Tfc1/Sfc1 triple barrel" evidence="7">
    <location>
        <begin position="42"/>
        <end position="227"/>
    </location>
</feature>
<keyword evidence="4" id="KW-0539">Nucleus</keyword>
<accession>V5EKX7</accession>
<evidence type="ECO:0000313" key="9">
    <source>
        <dbReference type="Proteomes" id="UP000019377"/>
    </source>
</evidence>
<dbReference type="RefSeq" id="XP_016290614.1">
    <property type="nucleotide sequence ID" value="XM_016438747.1"/>
</dbReference>
<dbReference type="eggNOG" id="KOG2473">
    <property type="taxonomic scope" value="Eukaryota"/>
</dbReference>
<name>V5EKX7_KALBG</name>
<feature type="region of interest" description="Disordered" evidence="5">
    <location>
        <begin position="464"/>
        <end position="498"/>
    </location>
</feature>
<feature type="domain" description="Transcription factor IIIC subunit 5 HTH" evidence="6">
    <location>
        <begin position="282"/>
        <end position="460"/>
    </location>
</feature>
<dbReference type="GO" id="GO:0000127">
    <property type="term" value="C:transcription factor TFIIIC complex"/>
    <property type="evidence" value="ECO:0007669"/>
    <property type="project" value="InterPro"/>
</dbReference>
<dbReference type="PANTHER" id="PTHR13230">
    <property type="entry name" value="GENERAL TRANSCRIPTION FACTOR IIIC, POLYPEPTIDE 5"/>
    <property type="match status" value="1"/>
</dbReference>
<dbReference type="HOGENOM" id="CLU_401245_0_0_1"/>
<dbReference type="GeneID" id="27421443"/>
<dbReference type="InterPro" id="IPR042536">
    <property type="entry name" value="TFIIIC_tauA_Sfc1"/>
</dbReference>
<dbReference type="GO" id="GO:0001002">
    <property type="term" value="F:RNA polymerase III type 1 promoter sequence-specific DNA binding"/>
    <property type="evidence" value="ECO:0007669"/>
    <property type="project" value="TreeGrafter"/>
</dbReference>
<dbReference type="GO" id="GO:0005634">
    <property type="term" value="C:nucleus"/>
    <property type="evidence" value="ECO:0007669"/>
    <property type="project" value="UniProtKB-SubCell"/>
</dbReference>
<gene>
    <name evidence="8" type="ORF">PSEUBRA_SCAF5g02462</name>
</gene>
<comment type="subcellular location">
    <subcellularLocation>
        <location evidence="1">Nucleus</location>
    </subcellularLocation>
</comment>
<evidence type="ECO:0000256" key="2">
    <source>
        <dbReference type="ARBA" id="ARBA00023125"/>
    </source>
</evidence>
<dbReference type="InterPro" id="IPR041499">
    <property type="entry name" value="Tfc1/Sfc1_N"/>
</dbReference>
<dbReference type="OrthoDB" id="5598268at2759"/>
<keyword evidence="2" id="KW-0238">DNA-binding</keyword>
<evidence type="ECO:0000256" key="3">
    <source>
        <dbReference type="ARBA" id="ARBA00023163"/>
    </source>
</evidence>
<dbReference type="OMA" id="MVGGPWR"/>
<evidence type="ECO:0000259" key="6">
    <source>
        <dbReference type="Pfam" id="PF09734"/>
    </source>
</evidence>
<dbReference type="InterPro" id="IPR040454">
    <property type="entry name" value="TF_IIIC_Tfc1/Sfc1"/>
</dbReference>
<keyword evidence="3" id="KW-0804">Transcription</keyword>
<feature type="compositionally biased region" description="Acidic residues" evidence="5">
    <location>
        <begin position="481"/>
        <end position="490"/>
    </location>
</feature>
<reference evidence="9" key="1">
    <citation type="journal article" date="2013" name="Genome Announc.">
        <title>Draft genome sequence of Pseudozyma brasiliensis sp. nov. strain GHG001, a high producer of endo-1,4-xylanase isolated from an insect pest of sugarcane.</title>
        <authorList>
            <person name="Oliveira J.V.D.C."/>
            <person name="dos Santos R.A.C."/>
            <person name="Borges T.A."/>
            <person name="Riano-Pachon D.M."/>
            <person name="Goldman G.H."/>
        </authorList>
    </citation>
    <scope>NUCLEOTIDE SEQUENCE [LARGE SCALE GENOMIC DNA]</scope>
    <source>
        <strain evidence="9">GHG001</strain>
    </source>
</reference>
<dbReference type="InterPro" id="IPR019136">
    <property type="entry name" value="TF_IIIC_su-5_HTH"/>
</dbReference>
<dbReference type="AlphaFoldDB" id="V5EKX7"/>
<dbReference type="PANTHER" id="PTHR13230:SF5">
    <property type="entry name" value="GENERAL TRANSCRIPTION FACTOR 3C POLYPEPTIDE 5"/>
    <property type="match status" value="1"/>
</dbReference>
<dbReference type="Pfam" id="PF09734">
    <property type="entry name" value="Tau95"/>
    <property type="match status" value="1"/>
</dbReference>
<organism evidence="8 9">
    <name type="scientific">Kalmanozyma brasiliensis (strain GHG001)</name>
    <name type="common">Yeast</name>
    <name type="synonym">Pseudozyma brasiliensis</name>
    <dbReference type="NCBI Taxonomy" id="1365824"/>
    <lineage>
        <taxon>Eukaryota</taxon>
        <taxon>Fungi</taxon>
        <taxon>Dikarya</taxon>
        <taxon>Basidiomycota</taxon>
        <taxon>Ustilaginomycotina</taxon>
        <taxon>Ustilaginomycetes</taxon>
        <taxon>Ustilaginales</taxon>
        <taxon>Ustilaginaceae</taxon>
        <taxon>Kalmanozyma</taxon>
    </lineage>
</organism>
<dbReference type="Gene3D" id="3.30.200.160">
    <property type="entry name" value="TFIIIC, subcomplex tauA, subunit Sfc1, barrel domain"/>
    <property type="match status" value="1"/>
</dbReference>
<dbReference type="Pfam" id="PF17682">
    <property type="entry name" value="Tau95_N"/>
    <property type="match status" value="1"/>
</dbReference>
<evidence type="ECO:0000313" key="8">
    <source>
        <dbReference type="EMBL" id="EST05625.1"/>
    </source>
</evidence>
<dbReference type="GO" id="GO:0006384">
    <property type="term" value="P:transcription initiation at RNA polymerase III promoter"/>
    <property type="evidence" value="ECO:0007669"/>
    <property type="project" value="InterPro"/>
</dbReference>
<dbReference type="EMBL" id="KI545891">
    <property type="protein sequence ID" value="EST05625.1"/>
    <property type="molecule type" value="Genomic_DNA"/>
</dbReference>
<sequence>MPSSGRDKGKARAIEPVVAEAVPPTTSFVEPKPIPSTSLLNIEYPGVITNDVGPSSSTSSYSSLERALSTLHPSALPPLTSSPHEALNFLARIPNEGLKVVECRLGGFGTPRSSIQDDDIDQVYKSPLLGEAVPTNNIVIRIVKRTWRQKKRKRSSSPSSGLPAASEDMALDPALFEDAPSAGVEQLHGHQEKRSRYTGRIKKEYCVEILGLATHTVRFRSMADFAFQPSVASSSNQLDPVMALHRALATMDLAAFQTFRVPAQLEDYQITTPSGVKSNLHMVPPAFFSRMDVPFNYGFQQTPYSELRTVPTPSHLTRPPGSIPFGHVLQRAAQSGTMQRFVNRVRLSNITPQPFRVGRDSRIPTKPLPDVVRIAHRCEPAVLSRLKTLLADRPVWSRVALKNQLTEAELRELNGNNEKVYYALVGYSMVGGPWRDTVVRFGYDVRSDEGSRIYQRIFLRGGTAREPRAQSSQSKGVADEPMGDEEEEEEPTARSSVVPLTAARESNGHVFDGTSLHRNVGNFQLCDITDPVITPYIWRHNDGETHDAAPAGVDEAKLREPMGTEWLRKTWDAETGWYTRRALELIRALVTARFKSLADTGRPLEEDAVETIIGRLRVRWREEDAGVRGGSSQGDEAEATIGQ</sequence>
<proteinExistence type="predicted"/>
<dbReference type="GO" id="GO:0001003">
    <property type="term" value="F:RNA polymerase III type 2 promoter sequence-specific DNA binding"/>
    <property type="evidence" value="ECO:0007669"/>
    <property type="project" value="TreeGrafter"/>
</dbReference>
<dbReference type="STRING" id="1365824.V5EKX7"/>
<feature type="region of interest" description="Disordered" evidence="5">
    <location>
        <begin position="624"/>
        <end position="643"/>
    </location>
</feature>
<dbReference type="Proteomes" id="UP000019377">
    <property type="component" value="Unassembled WGS sequence"/>
</dbReference>
<protein>
    <submittedName>
        <fullName evidence="8">Uncharacterized protein</fullName>
    </submittedName>
</protein>
<keyword evidence="9" id="KW-1185">Reference proteome</keyword>
<evidence type="ECO:0000259" key="7">
    <source>
        <dbReference type="Pfam" id="PF17682"/>
    </source>
</evidence>
<evidence type="ECO:0000256" key="5">
    <source>
        <dbReference type="SAM" id="MobiDB-lite"/>
    </source>
</evidence>
<evidence type="ECO:0000256" key="1">
    <source>
        <dbReference type="ARBA" id="ARBA00004123"/>
    </source>
</evidence>
<evidence type="ECO:0000256" key="4">
    <source>
        <dbReference type="ARBA" id="ARBA00023242"/>
    </source>
</evidence>